<accession>A0AAW0WBG4</accession>
<reference evidence="2 3" key="1">
    <citation type="journal article" date="2024" name="BMC Genomics">
        <title>Genome assembly of redclaw crayfish (Cherax quadricarinatus) provides insights into its immune adaptation and hypoxia tolerance.</title>
        <authorList>
            <person name="Liu Z."/>
            <person name="Zheng J."/>
            <person name="Li H."/>
            <person name="Fang K."/>
            <person name="Wang S."/>
            <person name="He J."/>
            <person name="Zhou D."/>
            <person name="Weng S."/>
            <person name="Chi M."/>
            <person name="Gu Z."/>
            <person name="He J."/>
            <person name="Li F."/>
            <person name="Wang M."/>
        </authorList>
    </citation>
    <scope>NUCLEOTIDE SEQUENCE [LARGE SCALE GENOMIC DNA]</scope>
    <source>
        <strain evidence="2">ZL_2023a</strain>
    </source>
</reference>
<evidence type="ECO:0000313" key="3">
    <source>
        <dbReference type="Proteomes" id="UP001445076"/>
    </source>
</evidence>
<organism evidence="2 3">
    <name type="scientific">Cherax quadricarinatus</name>
    <name type="common">Australian red claw crayfish</name>
    <dbReference type="NCBI Taxonomy" id="27406"/>
    <lineage>
        <taxon>Eukaryota</taxon>
        <taxon>Metazoa</taxon>
        <taxon>Ecdysozoa</taxon>
        <taxon>Arthropoda</taxon>
        <taxon>Crustacea</taxon>
        <taxon>Multicrustacea</taxon>
        <taxon>Malacostraca</taxon>
        <taxon>Eumalacostraca</taxon>
        <taxon>Eucarida</taxon>
        <taxon>Decapoda</taxon>
        <taxon>Pleocyemata</taxon>
        <taxon>Astacidea</taxon>
        <taxon>Parastacoidea</taxon>
        <taxon>Parastacidae</taxon>
        <taxon>Cherax</taxon>
    </lineage>
</organism>
<dbReference type="Gene3D" id="3.40.33.10">
    <property type="entry name" value="CAP"/>
    <property type="match status" value="1"/>
</dbReference>
<evidence type="ECO:0000259" key="1">
    <source>
        <dbReference type="SMART" id="SM00198"/>
    </source>
</evidence>
<dbReference type="InterPro" id="IPR035940">
    <property type="entry name" value="CAP_sf"/>
</dbReference>
<dbReference type="CDD" id="cd05380">
    <property type="entry name" value="CAP_euk"/>
    <property type="match status" value="1"/>
</dbReference>
<feature type="non-terminal residue" evidence="2">
    <location>
        <position position="147"/>
    </location>
</feature>
<dbReference type="Pfam" id="PF00188">
    <property type="entry name" value="CAP"/>
    <property type="match status" value="1"/>
</dbReference>
<dbReference type="SMART" id="SM00198">
    <property type="entry name" value="SCP"/>
    <property type="match status" value="1"/>
</dbReference>
<gene>
    <name evidence="2" type="ORF">OTU49_008858</name>
</gene>
<sequence length="147" mass="16764">HSMLLENNTKCNIQKRGVSLQEKKQILMLHNTHRAKVARGDEQLGNPGPQPPAANMGVLVWNDELAEVAQAWANQCRLSYDGFDERRICSRKYIVGQNLYFKLAGNLSASWPEVIHHWYLEVANLPSTFVDSFRVNSSTKKFTSYTK</sequence>
<dbReference type="AlphaFoldDB" id="A0AAW0WBG4"/>
<dbReference type="SUPFAM" id="SSF55797">
    <property type="entry name" value="PR-1-like"/>
    <property type="match status" value="1"/>
</dbReference>
<keyword evidence="3" id="KW-1185">Reference proteome</keyword>
<name>A0AAW0WBG4_CHEQU</name>
<feature type="non-terminal residue" evidence="2">
    <location>
        <position position="1"/>
    </location>
</feature>
<evidence type="ECO:0000313" key="2">
    <source>
        <dbReference type="EMBL" id="KAK8728906.1"/>
    </source>
</evidence>
<proteinExistence type="predicted"/>
<feature type="domain" description="SCP" evidence="1">
    <location>
        <begin position="21"/>
        <end position="147"/>
    </location>
</feature>
<dbReference type="EMBL" id="JARKIK010000069">
    <property type="protein sequence ID" value="KAK8728906.1"/>
    <property type="molecule type" value="Genomic_DNA"/>
</dbReference>
<protein>
    <recommendedName>
        <fullName evidence="1">SCP domain-containing protein</fullName>
    </recommendedName>
</protein>
<dbReference type="InterPro" id="IPR001283">
    <property type="entry name" value="CRISP-related"/>
</dbReference>
<dbReference type="InterPro" id="IPR014044">
    <property type="entry name" value="CAP_dom"/>
</dbReference>
<comment type="caution">
    <text evidence="2">The sequence shown here is derived from an EMBL/GenBank/DDBJ whole genome shotgun (WGS) entry which is preliminary data.</text>
</comment>
<dbReference type="InterPro" id="IPR002413">
    <property type="entry name" value="V5_allergen-like"/>
</dbReference>
<dbReference type="PRINTS" id="PR00838">
    <property type="entry name" value="V5ALLERGEN"/>
</dbReference>
<dbReference type="PANTHER" id="PTHR10334">
    <property type="entry name" value="CYSTEINE-RICH SECRETORY PROTEIN-RELATED"/>
    <property type="match status" value="1"/>
</dbReference>
<dbReference type="Proteomes" id="UP001445076">
    <property type="component" value="Unassembled WGS sequence"/>
</dbReference>